<sequence>MALELCLVPVARRLVTETFTQGSLMDPRTLLAFSGGQQSY</sequence>
<protein>
    <submittedName>
        <fullName evidence="1">Alternative protein HMGCR</fullName>
    </submittedName>
</protein>
<dbReference type="OrthoDB" id="310654at2759"/>
<gene>
    <name evidence="1" type="primary">HMGCR</name>
</gene>
<evidence type="ECO:0000313" key="1">
    <source>
        <dbReference type="EMBL" id="CCQ42995.1"/>
    </source>
</evidence>
<dbReference type="ChiTaRS" id="HMGCR">
    <property type="organism name" value="human"/>
</dbReference>
<organism evidence="1">
    <name type="scientific">Homo sapiens</name>
    <name type="common">Human</name>
    <dbReference type="NCBI Taxonomy" id="9606"/>
    <lineage>
        <taxon>Eukaryota</taxon>
        <taxon>Metazoa</taxon>
        <taxon>Chordata</taxon>
        <taxon>Craniata</taxon>
        <taxon>Vertebrata</taxon>
        <taxon>Euteleostomi</taxon>
        <taxon>Mammalia</taxon>
        <taxon>Eutheria</taxon>
        <taxon>Euarchontoglires</taxon>
        <taxon>Primates</taxon>
        <taxon>Haplorrhini</taxon>
        <taxon>Catarrhini</taxon>
        <taxon>Hominidae</taxon>
        <taxon>Homo</taxon>
    </lineage>
</organism>
<dbReference type="AlphaFoldDB" id="L8E6X7"/>
<dbReference type="EMBL" id="HF583498">
    <property type="protein sequence ID" value="CCQ42995.1"/>
    <property type="molecule type" value="Genomic_DNA"/>
</dbReference>
<proteinExistence type="predicted"/>
<name>L8E6X7_HUMAN</name>
<reference evidence="1" key="1">
    <citation type="journal article" date="2013" name="PLoS ONE">
        <title>Direct detection of alternative open reading frames translation products in human significantly expands the proteome.</title>
        <authorList>
            <person name="Vanderperre B."/>
            <person name="Lucier J.-F."/>
            <person name="Motard J."/>
            <person name="Tremblay G."/>
            <person name="Vanderperre S."/>
            <person name="Wisztorski M."/>
            <person name="Salzet M."/>
            <person name="Boisvert F.-M."/>
            <person name="Roucou X."/>
        </authorList>
    </citation>
    <scope>NUCLEOTIDE SEQUENCE</scope>
</reference>
<accession>L8E6X7</accession>